<dbReference type="InterPro" id="IPR017437">
    <property type="entry name" value="ATP-NAD_kinase_PpnK-typ_C"/>
</dbReference>
<dbReference type="Proteomes" id="UP000435304">
    <property type="component" value="Unassembled WGS sequence"/>
</dbReference>
<comment type="subcellular location">
    <subcellularLocation>
        <location evidence="6">Cytoplasm</location>
    </subcellularLocation>
</comment>
<dbReference type="PANTHER" id="PTHR20275:SF0">
    <property type="entry name" value="NAD KINASE"/>
    <property type="match status" value="1"/>
</dbReference>
<comment type="caution">
    <text evidence="6">Lacks conserved residue(s) required for the propagation of feature annotation.</text>
</comment>
<keyword evidence="6" id="KW-0547">Nucleotide-binding</keyword>
<feature type="binding site" evidence="6">
    <location>
        <position position="193"/>
    </location>
    <ligand>
        <name>NAD(+)</name>
        <dbReference type="ChEBI" id="CHEBI:57540"/>
    </ligand>
</feature>
<dbReference type="SUPFAM" id="SSF111331">
    <property type="entry name" value="NAD kinase/diacylglycerol kinase-like"/>
    <property type="match status" value="1"/>
</dbReference>
<proteinExistence type="inferred from homology"/>
<keyword evidence="3 6" id="KW-0521">NADP</keyword>
<evidence type="ECO:0000256" key="6">
    <source>
        <dbReference type="HAMAP-Rule" id="MF_00361"/>
    </source>
</evidence>
<dbReference type="EMBL" id="WPCU01000005">
    <property type="protein sequence ID" value="MVA75596.1"/>
    <property type="molecule type" value="Genomic_DNA"/>
</dbReference>
<dbReference type="InterPro" id="IPR002504">
    <property type="entry name" value="NADK"/>
</dbReference>
<keyword evidence="6" id="KW-0067">ATP-binding</keyword>
<dbReference type="GO" id="GO:0003951">
    <property type="term" value="F:NAD+ kinase activity"/>
    <property type="evidence" value="ECO:0007669"/>
    <property type="project" value="UniProtKB-UniRule"/>
</dbReference>
<feature type="active site" description="Proton acceptor" evidence="6">
    <location>
        <position position="87"/>
    </location>
</feature>
<keyword evidence="4 6" id="KW-0520">NAD</keyword>
<keyword evidence="8" id="KW-1185">Reference proteome</keyword>
<name>A0A6A9URR4_9ACTN</name>
<accession>A0A6A9URR4</accession>
<dbReference type="GO" id="GO:0019674">
    <property type="term" value="P:NAD+ metabolic process"/>
    <property type="evidence" value="ECO:0007669"/>
    <property type="project" value="InterPro"/>
</dbReference>
<evidence type="ECO:0000313" key="8">
    <source>
        <dbReference type="Proteomes" id="UP000435304"/>
    </source>
</evidence>
<dbReference type="GO" id="GO:0005524">
    <property type="term" value="F:ATP binding"/>
    <property type="evidence" value="ECO:0007669"/>
    <property type="project" value="UniProtKB-KW"/>
</dbReference>
<dbReference type="PANTHER" id="PTHR20275">
    <property type="entry name" value="NAD KINASE"/>
    <property type="match status" value="1"/>
</dbReference>
<dbReference type="GO" id="GO:0046872">
    <property type="term" value="F:metal ion binding"/>
    <property type="evidence" value="ECO:0007669"/>
    <property type="project" value="UniProtKB-UniRule"/>
</dbReference>
<reference evidence="7 8" key="1">
    <citation type="submission" date="2019-12" db="EMBL/GenBank/DDBJ databases">
        <title>Auraticoccus cholistani sp. nov., an actinomycete isolated from soil of Cholistan desert.</title>
        <authorList>
            <person name="Cheema M.T."/>
        </authorList>
    </citation>
    <scope>NUCLEOTIDE SEQUENCE [LARGE SCALE GENOMIC DNA]</scope>
    <source>
        <strain evidence="7 8">F435</strain>
    </source>
</reference>
<keyword evidence="1 6" id="KW-0808">Transferase</keyword>
<evidence type="ECO:0000256" key="1">
    <source>
        <dbReference type="ARBA" id="ARBA00022679"/>
    </source>
</evidence>
<dbReference type="InterPro" id="IPR016064">
    <property type="entry name" value="NAD/diacylglycerol_kinase_sf"/>
</dbReference>
<comment type="similarity">
    <text evidence="6">Belongs to the NAD kinase family.</text>
</comment>
<dbReference type="GO" id="GO:0051287">
    <property type="term" value="F:NAD binding"/>
    <property type="evidence" value="ECO:0007669"/>
    <property type="project" value="UniProtKB-ARBA"/>
</dbReference>
<comment type="cofactor">
    <cofactor evidence="6">
        <name>a divalent metal cation</name>
        <dbReference type="ChEBI" id="CHEBI:60240"/>
    </cofactor>
</comment>
<comment type="caution">
    <text evidence="7">The sequence shown here is derived from an EMBL/GenBank/DDBJ whole genome shotgun (WGS) entry which is preliminary data.</text>
</comment>
<dbReference type="Pfam" id="PF01513">
    <property type="entry name" value="NAD_kinase"/>
    <property type="match status" value="1"/>
</dbReference>
<feature type="binding site" evidence="6">
    <location>
        <begin position="87"/>
        <end position="88"/>
    </location>
    <ligand>
        <name>NAD(+)</name>
        <dbReference type="ChEBI" id="CHEBI:57540"/>
    </ligand>
</feature>
<keyword evidence="2 6" id="KW-0418">Kinase</keyword>
<feature type="binding site" evidence="6">
    <location>
        <position position="92"/>
    </location>
    <ligand>
        <name>NAD(+)</name>
        <dbReference type="ChEBI" id="CHEBI:57540"/>
    </ligand>
</feature>
<evidence type="ECO:0000256" key="4">
    <source>
        <dbReference type="ARBA" id="ARBA00023027"/>
    </source>
</evidence>
<dbReference type="GO" id="GO:0005737">
    <property type="term" value="C:cytoplasm"/>
    <property type="evidence" value="ECO:0007669"/>
    <property type="project" value="UniProtKB-SubCell"/>
</dbReference>
<dbReference type="Pfam" id="PF20143">
    <property type="entry name" value="NAD_kinase_C"/>
    <property type="match status" value="1"/>
</dbReference>
<comment type="function">
    <text evidence="6">Involved in the regulation of the intracellular balance of NAD and NADP, and is a key enzyme in the biosynthesis of NADP. Catalyzes specifically the phosphorylation on 2'-hydroxyl of the adenosine moiety of NAD to yield NADP.</text>
</comment>
<protein>
    <recommendedName>
        <fullName evidence="6">NAD kinase</fullName>
        <ecNumber evidence="6">2.7.1.23</ecNumber>
    </recommendedName>
    <alternativeName>
        <fullName evidence="6">ATP-dependent NAD kinase</fullName>
    </alternativeName>
</protein>
<evidence type="ECO:0000313" key="7">
    <source>
        <dbReference type="EMBL" id="MVA75596.1"/>
    </source>
</evidence>
<dbReference type="InterPro" id="IPR017438">
    <property type="entry name" value="ATP-NAD_kinase_N"/>
</dbReference>
<dbReference type="EC" id="2.7.1.23" evidence="6"/>
<keyword evidence="6" id="KW-0963">Cytoplasm</keyword>
<dbReference type="Gene3D" id="2.60.200.30">
    <property type="entry name" value="Probable inorganic polyphosphate/atp-NAD kinase, domain 2"/>
    <property type="match status" value="1"/>
</dbReference>
<evidence type="ECO:0000256" key="3">
    <source>
        <dbReference type="ARBA" id="ARBA00022857"/>
    </source>
</evidence>
<dbReference type="Gene3D" id="3.40.50.10330">
    <property type="entry name" value="Probable inorganic polyphosphate/atp-NAD kinase, domain 1"/>
    <property type="match status" value="1"/>
</dbReference>
<dbReference type="NCBIfam" id="NF002892">
    <property type="entry name" value="PRK03372.1"/>
    <property type="match status" value="1"/>
</dbReference>
<feature type="binding site" evidence="6">
    <location>
        <begin position="204"/>
        <end position="209"/>
    </location>
    <ligand>
        <name>NAD(+)</name>
        <dbReference type="ChEBI" id="CHEBI:57540"/>
    </ligand>
</feature>
<dbReference type="AlphaFoldDB" id="A0A6A9URR4"/>
<organism evidence="7 8">
    <name type="scientific">Auraticoccus cholistanensis</name>
    <dbReference type="NCBI Taxonomy" id="2656650"/>
    <lineage>
        <taxon>Bacteria</taxon>
        <taxon>Bacillati</taxon>
        <taxon>Actinomycetota</taxon>
        <taxon>Actinomycetes</taxon>
        <taxon>Propionibacteriales</taxon>
        <taxon>Propionibacteriaceae</taxon>
        <taxon>Auraticoccus</taxon>
    </lineage>
</organism>
<evidence type="ECO:0000256" key="5">
    <source>
        <dbReference type="ARBA" id="ARBA00047925"/>
    </source>
</evidence>
<sequence>MNEAHPTAAVADVRRVAVLTHSGRPPAVEAAVRFLHGMGEHGLECLVPEVDLELLRGRCPAARLVPFEGATGPEQDHCEIMVVFGGDGTILRGAEWAVPAGVPLLGVNLGHVGFLAEAESSEIDTVVEQVVARSWRLEERTVLEVVVTEPGATTPRWRSFAVNEFSLEKAAREKMLEVMVEIDGRPLSRWSCDGVLVATPTGSTAYAFSAGGPVMWPDVEALLLVPLSAHALFARPLVLGPSSTIRVQMLGVSKAAGVVWCDGRRSVDVSGASVEVHRSDHRLRLARLTEAPFTDRLVGKFGLRVEGWRSDPLGRELPA</sequence>
<evidence type="ECO:0000256" key="2">
    <source>
        <dbReference type="ARBA" id="ARBA00022777"/>
    </source>
</evidence>
<feature type="binding site" evidence="6">
    <location>
        <begin position="163"/>
        <end position="164"/>
    </location>
    <ligand>
        <name>NAD(+)</name>
        <dbReference type="ChEBI" id="CHEBI:57540"/>
    </ligand>
</feature>
<dbReference type="RefSeq" id="WP_331714442.1">
    <property type="nucleotide sequence ID" value="NZ_WPCU01000005.1"/>
</dbReference>
<dbReference type="HAMAP" id="MF_00361">
    <property type="entry name" value="NAD_kinase"/>
    <property type="match status" value="1"/>
</dbReference>
<feature type="binding site" evidence="6">
    <location>
        <position position="174"/>
    </location>
    <ligand>
        <name>NAD(+)</name>
        <dbReference type="ChEBI" id="CHEBI:57540"/>
    </ligand>
</feature>
<comment type="catalytic activity">
    <reaction evidence="5 6">
        <text>NAD(+) + ATP = ADP + NADP(+) + H(+)</text>
        <dbReference type="Rhea" id="RHEA:18629"/>
        <dbReference type="ChEBI" id="CHEBI:15378"/>
        <dbReference type="ChEBI" id="CHEBI:30616"/>
        <dbReference type="ChEBI" id="CHEBI:57540"/>
        <dbReference type="ChEBI" id="CHEBI:58349"/>
        <dbReference type="ChEBI" id="CHEBI:456216"/>
        <dbReference type="EC" id="2.7.1.23"/>
    </reaction>
</comment>
<dbReference type="GO" id="GO:0006741">
    <property type="term" value="P:NADP+ biosynthetic process"/>
    <property type="evidence" value="ECO:0007669"/>
    <property type="project" value="UniProtKB-UniRule"/>
</dbReference>
<gene>
    <name evidence="6" type="primary">nadK</name>
    <name evidence="7" type="ORF">GC722_06090</name>
</gene>